<dbReference type="AlphaFoldDB" id="A0A1F6D8A7"/>
<dbReference type="InterPro" id="IPR003477">
    <property type="entry name" value="PemK-like"/>
</dbReference>
<reference evidence="1 2" key="1">
    <citation type="journal article" date="2016" name="Nat. Commun.">
        <title>Thousands of microbial genomes shed light on interconnected biogeochemical processes in an aquifer system.</title>
        <authorList>
            <person name="Anantharaman K."/>
            <person name="Brown C.T."/>
            <person name="Hug L.A."/>
            <person name="Sharon I."/>
            <person name="Castelle C.J."/>
            <person name="Probst A.J."/>
            <person name="Thomas B.C."/>
            <person name="Singh A."/>
            <person name="Wilkins M.J."/>
            <person name="Karaoz U."/>
            <person name="Brodie E.L."/>
            <person name="Williams K.H."/>
            <person name="Hubbard S.S."/>
            <person name="Banfield J.F."/>
        </authorList>
    </citation>
    <scope>NUCLEOTIDE SEQUENCE [LARGE SCALE GENOMIC DNA]</scope>
</reference>
<evidence type="ECO:0008006" key="3">
    <source>
        <dbReference type="Google" id="ProtNLM"/>
    </source>
</evidence>
<evidence type="ECO:0000313" key="1">
    <source>
        <dbReference type="EMBL" id="OGG57684.1"/>
    </source>
</evidence>
<protein>
    <recommendedName>
        <fullName evidence="3">Toxin-antitoxin system protein</fullName>
    </recommendedName>
</protein>
<evidence type="ECO:0000313" key="2">
    <source>
        <dbReference type="Proteomes" id="UP000176377"/>
    </source>
</evidence>
<name>A0A1F6D8A7_9BACT</name>
<dbReference type="Proteomes" id="UP000176377">
    <property type="component" value="Unassembled WGS sequence"/>
</dbReference>
<dbReference type="EMBL" id="MFLA01000047">
    <property type="protein sequence ID" value="OGG57684.1"/>
    <property type="molecule type" value="Genomic_DNA"/>
</dbReference>
<sequence length="152" mass="17686">MFKDFFKWHALKSKIDQNQSVVFFRPQEIWWCSIGANVGVEENGKHALFERPVLIFRKFNKDMFWGLPLTSRVKQHKPFHFSFSLHQKSQTAILSQMRILSSKRLIRRLGKVSDAQLVALNKAIVSFITETDPLRGPRVPNGNSKDYVIKRG</sequence>
<organism evidence="1 2">
    <name type="scientific">Candidatus Kaiserbacteria bacterium RIFCSPHIGHO2_01_FULL_56_24</name>
    <dbReference type="NCBI Taxonomy" id="1798487"/>
    <lineage>
        <taxon>Bacteria</taxon>
        <taxon>Candidatus Kaiseribacteriota</taxon>
    </lineage>
</organism>
<dbReference type="InterPro" id="IPR011067">
    <property type="entry name" value="Plasmid_toxin/cell-grow_inhib"/>
</dbReference>
<gene>
    <name evidence="1" type="ORF">A2765_06110</name>
</gene>
<dbReference type="Pfam" id="PF02452">
    <property type="entry name" value="PemK_toxin"/>
    <property type="match status" value="1"/>
</dbReference>
<dbReference type="SUPFAM" id="SSF50118">
    <property type="entry name" value="Cell growth inhibitor/plasmid maintenance toxic component"/>
    <property type="match status" value="1"/>
</dbReference>
<proteinExistence type="predicted"/>
<comment type="caution">
    <text evidence="1">The sequence shown here is derived from an EMBL/GenBank/DDBJ whole genome shotgun (WGS) entry which is preliminary data.</text>
</comment>
<dbReference type="Gene3D" id="2.30.30.110">
    <property type="match status" value="1"/>
</dbReference>
<accession>A0A1F6D8A7</accession>
<dbReference type="GO" id="GO:0003677">
    <property type="term" value="F:DNA binding"/>
    <property type="evidence" value="ECO:0007669"/>
    <property type="project" value="InterPro"/>
</dbReference>